<protein>
    <submittedName>
        <fullName evidence="2">Uncharacterized protein</fullName>
    </submittedName>
</protein>
<sequence length="150" mass="16346">MEQPGESGDDGDDGDDKATEAVTVHSTTRPSCSSMWRLTHKQEAEEYEESSGASETLVNDSLTPNPTSQPPSNPHTHERTISTMAEVGEGEPIQVVPPWPPGSFGHVAPTLTNLDLRLRDAERRIRELELGGRGRWEGVEEGRGRGRGGF</sequence>
<proteinExistence type="predicted"/>
<gene>
    <name evidence="2" type="ORF">K402DRAFT_403484</name>
</gene>
<evidence type="ECO:0000313" key="2">
    <source>
        <dbReference type="EMBL" id="KAF1987824.1"/>
    </source>
</evidence>
<dbReference type="AlphaFoldDB" id="A0A6G1H432"/>
<feature type="compositionally biased region" description="Polar residues" evidence="1">
    <location>
        <begin position="24"/>
        <end position="36"/>
    </location>
</feature>
<feature type="region of interest" description="Disordered" evidence="1">
    <location>
        <begin position="1"/>
        <end position="81"/>
    </location>
</feature>
<keyword evidence="3" id="KW-1185">Reference proteome</keyword>
<organism evidence="2 3">
    <name type="scientific">Aulographum hederae CBS 113979</name>
    <dbReference type="NCBI Taxonomy" id="1176131"/>
    <lineage>
        <taxon>Eukaryota</taxon>
        <taxon>Fungi</taxon>
        <taxon>Dikarya</taxon>
        <taxon>Ascomycota</taxon>
        <taxon>Pezizomycotina</taxon>
        <taxon>Dothideomycetes</taxon>
        <taxon>Pleosporomycetidae</taxon>
        <taxon>Aulographales</taxon>
        <taxon>Aulographaceae</taxon>
    </lineage>
</organism>
<accession>A0A6G1H432</accession>
<evidence type="ECO:0000313" key="3">
    <source>
        <dbReference type="Proteomes" id="UP000800041"/>
    </source>
</evidence>
<reference evidence="2" key="1">
    <citation type="journal article" date="2020" name="Stud. Mycol.">
        <title>101 Dothideomycetes genomes: a test case for predicting lifestyles and emergence of pathogens.</title>
        <authorList>
            <person name="Haridas S."/>
            <person name="Albert R."/>
            <person name="Binder M."/>
            <person name="Bloem J."/>
            <person name="Labutti K."/>
            <person name="Salamov A."/>
            <person name="Andreopoulos B."/>
            <person name="Baker S."/>
            <person name="Barry K."/>
            <person name="Bills G."/>
            <person name="Bluhm B."/>
            <person name="Cannon C."/>
            <person name="Castanera R."/>
            <person name="Culley D."/>
            <person name="Daum C."/>
            <person name="Ezra D."/>
            <person name="Gonzalez J."/>
            <person name="Henrissat B."/>
            <person name="Kuo A."/>
            <person name="Liang C."/>
            <person name="Lipzen A."/>
            <person name="Lutzoni F."/>
            <person name="Magnuson J."/>
            <person name="Mondo S."/>
            <person name="Nolan M."/>
            <person name="Ohm R."/>
            <person name="Pangilinan J."/>
            <person name="Park H.-J."/>
            <person name="Ramirez L."/>
            <person name="Alfaro M."/>
            <person name="Sun H."/>
            <person name="Tritt A."/>
            <person name="Yoshinaga Y."/>
            <person name="Zwiers L.-H."/>
            <person name="Turgeon B."/>
            <person name="Goodwin S."/>
            <person name="Spatafora J."/>
            <person name="Crous P."/>
            <person name="Grigoriev I."/>
        </authorList>
    </citation>
    <scope>NUCLEOTIDE SEQUENCE</scope>
    <source>
        <strain evidence="2">CBS 113979</strain>
    </source>
</reference>
<dbReference type="Proteomes" id="UP000800041">
    <property type="component" value="Unassembled WGS sequence"/>
</dbReference>
<dbReference type="EMBL" id="ML977151">
    <property type="protein sequence ID" value="KAF1987824.1"/>
    <property type="molecule type" value="Genomic_DNA"/>
</dbReference>
<name>A0A6G1H432_9PEZI</name>
<evidence type="ECO:0000256" key="1">
    <source>
        <dbReference type="SAM" id="MobiDB-lite"/>
    </source>
</evidence>